<dbReference type="GO" id="GO:0055129">
    <property type="term" value="P:L-proline biosynthetic process"/>
    <property type="evidence" value="ECO:0007669"/>
    <property type="project" value="UniProtKB-UniRule"/>
</dbReference>
<comment type="catalytic activity">
    <reaction evidence="4">
        <text>L-proline + NADP(+) = (S)-1-pyrroline-5-carboxylate + NADPH + 2 H(+)</text>
        <dbReference type="Rhea" id="RHEA:14109"/>
        <dbReference type="ChEBI" id="CHEBI:15378"/>
        <dbReference type="ChEBI" id="CHEBI:17388"/>
        <dbReference type="ChEBI" id="CHEBI:57783"/>
        <dbReference type="ChEBI" id="CHEBI:58349"/>
        <dbReference type="ChEBI" id="CHEBI:60039"/>
        <dbReference type="EC" id="1.5.1.2"/>
    </reaction>
</comment>
<dbReference type="GO" id="GO:0005737">
    <property type="term" value="C:cytoplasm"/>
    <property type="evidence" value="ECO:0007669"/>
    <property type="project" value="UniProtKB-SubCell"/>
</dbReference>
<dbReference type="EMBL" id="FPAS01000002">
    <property type="protein sequence ID" value="SFT64489.1"/>
    <property type="molecule type" value="Genomic_DNA"/>
</dbReference>
<proteinExistence type="inferred from homology"/>
<evidence type="ECO:0000259" key="8">
    <source>
        <dbReference type="Pfam" id="PF14748"/>
    </source>
</evidence>
<comment type="function">
    <text evidence="4">Catalyzes the reduction of 1-pyrroline-5-carboxylate (PCA) to L-proline.</text>
</comment>
<evidence type="ECO:0000256" key="4">
    <source>
        <dbReference type="HAMAP-Rule" id="MF_01925"/>
    </source>
</evidence>
<evidence type="ECO:0000313" key="9">
    <source>
        <dbReference type="EMBL" id="SFT64489.1"/>
    </source>
</evidence>
<dbReference type="EC" id="1.5.1.2" evidence="4 5"/>
<dbReference type="PANTHER" id="PTHR11645">
    <property type="entry name" value="PYRROLINE-5-CARBOXYLATE REDUCTASE"/>
    <property type="match status" value="1"/>
</dbReference>
<gene>
    <name evidence="4" type="primary">proC</name>
    <name evidence="9" type="ORF">SAMN05216474_1518</name>
</gene>
<dbReference type="Gene3D" id="3.40.50.720">
    <property type="entry name" value="NAD(P)-binding Rossmann-like Domain"/>
    <property type="match status" value="1"/>
</dbReference>
<protein>
    <recommendedName>
        <fullName evidence="4 5">Pyrroline-5-carboxylate reductase</fullName>
        <shortName evidence="4">P5C reductase</shortName>
        <shortName evidence="4">P5CR</shortName>
        <ecNumber evidence="4 5">1.5.1.2</ecNumber>
    </recommendedName>
    <alternativeName>
        <fullName evidence="4">PCA reductase</fullName>
    </alternativeName>
</protein>
<comment type="pathway">
    <text evidence="4">Amino-acid biosynthesis; L-proline biosynthesis; L-proline from L-glutamate 5-semialdehyde: step 1/1.</text>
</comment>
<dbReference type="HAMAP" id="MF_01925">
    <property type="entry name" value="P5C_reductase"/>
    <property type="match status" value="1"/>
</dbReference>
<dbReference type="GO" id="GO:0004735">
    <property type="term" value="F:pyrroline-5-carboxylate reductase activity"/>
    <property type="evidence" value="ECO:0007669"/>
    <property type="project" value="UniProtKB-UniRule"/>
</dbReference>
<evidence type="ECO:0000256" key="3">
    <source>
        <dbReference type="ARBA" id="ARBA00023002"/>
    </source>
</evidence>
<dbReference type="Pfam" id="PF03807">
    <property type="entry name" value="F420_oxidored"/>
    <property type="match status" value="1"/>
</dbReference>
<feature type="binding site" evidence="6">
    <location>
        <begin position="34"/>
        <end position="39"/>
    </location>
    <ligand>
        <name>NADP(+)</name>
        <dbReference type="ChEBI" id="CHEBI:58349"/>
    </ligand>
</feature>
<keyword evidence="3 4" id="KW-0560">Oxidoreductase</keyword>
<organism evidence="9 10">
    <name type="scientific">Lishizhenia tianjinensis</name>
    <dbReference type="NCBI Taxonomy" id="477690"/>
    <lineage>
        <taxon>Bacteria</taxon>
        <taxon>Pseudomonadati</taxon>
        <taxon>Bacteroidota</taxon>
        <taxon>Flavobacteriia</taxon>
        <taxon>Flavobacteriales</taxon>
        <taxon>Crocinitomicaceae</taxon>
        <taxon>Lishizhenia</taxon>
    </lineage>
</organism>
<feature type="domain" description="Pyrroline-5-carboxylate reductase catalytic N-terminal" evidence="7">
    <location>
        <begin position="30"/>
        <end position="124"/>
    </location>
</feature>
<dbReference type="Pfam" id="PF14748">
    <property type="entry name" value="P5CR_dimer"/>
    <property type="match status" value="1"/>
</dbReference>
<accession>A0A1I6ZP47</accession>
<dbReference type="SUPFAM" id="SSF51735">
    <property type="entry name" value="NAD(P)-binding Rossmann-fold domains"/>
    <property type="match status" value="1"/>
</dbReference>
<dbReference type="InterPro" id="IPR008927">
    <property type="entry name" value="6-PGluconate_DH-like_C_sf"/>
</dbReference>
<dbReference type="UniPathway" id="UPA00098">
    <property type="reaction ID" value="UER00361"/>
</dbReference>
<dbReference type="SUPFAM" id="SSF48179">
    <property type="entry name" value="6-phosphogluconate dehydrogenase C-terminal domain-like"/>
    <property type="match status" value="1"/>
</dbReference>
<dbReference type="InterPro" id="IPR028939">
    <property type="entry name" value="P5C_Rdtase_cat_N"/>
</dbReference>
<dbReference type="PANTHER" id="PTHR11645:SF0">
    <property type="entry name" value="PYRROLINE-5-CARBOXYLATE REDUCTASE 3"/>
    <property type="match status" value="1"/>
</dbReference>
<comment type="catalytic activity">
    <reaction evidence="4">
        <text>L-proline + NAD(+) = (S)-1-pyrroline-5-carboxylate + NADH + 2 H(+)</text>
        <dbReference type="Rhea" id="RHEA:14105"/>
        <dbReference type="ChEBI" id="CHEBI:15378"/>
        <dbReference type="ChEBI" id="CHEBI:17388"/>
        <dbReference type="ChEBI" id="CHEBI:57540"/>
        <dbReference type="ChEBI" id="CHEBI:57945"/>
        <dbReference type="ChEBI" id="CHEBI:60039"/>
        <dbReference type="EC" id="1.5.1.2"/>
    </reaction>
</comment>
<evidence type="ECO:0000313" key="10">
    <source>
        <dbReference type="Proteomes" id="UP000236454"/>
    </source>
</evidence>
<evidence type="ECO:0000256" key="2">
    <source>
        <dbReference type="ARBA" id="ARBA00022857"/>
    </source>
</evidence>
<comment type="subcellular location">
    <subcellularLocation>
        <location evidence="4">Cytoplasm</location>
    </subcellularLocation>
</comment>
<feature type="binding site" evidence="6">
    <location>
        <position position="82"/>
    </location>
    <ligand>
        <name>NADPH</name>
        <dbReference type="ChEBI" id="CHEBI:57783"/>
    </ligand>
</feature>
<evidence type="ECO:0000259" key="7">
    <source>
        <dbReference type="Pfam" id="PF03807"/>
    </source>
</evidence>
<dbReference type="NCBIfam" id="TIGR00112">
    <property type="entry name" value="proC"/>
    <property type="match status" value="1"/>
</dbReference>
<keyword evidence="10" id="KW-1185">Reference proteome</keyword>
<sequence length="290" mass="31508">MPTKAGFELFGLFLQSQKFIYNYHLMKNLKIAIIGCGNLGLSIVNGLLGTEGFEASNLFVTKRNPDSLAYLREEGVTVLSDNLIASQEADMIILGVKPYNVPHILNEIAPVINPENQTIISLATGVTLEEMYQHLPKETTVYRAMPNIAADIQESITCICGKNGSDVTEQDVKELFNSIGISIMIEENLMEAATVLGACGVAYVLRFMRAMIQGGIQIGFDANTANTIVNQTVKGAAELIIKKDIHPEAAIDKVTTPKGCTIVGLNEMEHHGFSAAMVKGILASYEKIEK</sequence>
<feature type="domain" description="Pyrroline-5-carboxylate reductase dimerisation" evidence="8">
    <location>
        <begin position="187"/>
        <end position="289"/>
    </location>
</feature>
<keyword evidence="4" id="KW-0028">Amino-acid biosynthesis</keyword>
<dbReference type="InterPro" id="IPR036291">
    <property type="entry name" value="NAD(P)-bd_dom_sf"/>
</dbReference>
<dbReference type="InterPro" id="IPR029036">
    <property type="entry name" value="P5CR_dimer"/>
</dbReference>
<keyword evidence="4" id="KW-0963">Cytoplasm</keyword>
<dbReference type="STRING" id="477690.SAMN05216474_1518"/>
<dbReference type="InterPro" id="IPR000304">
    <property type="entry name" value="Pyrroline-COOH_reductase"/>
</dbReference>
<name>A0A1I6ZP47_9FLAO</name>
<dbReference type="AlphaFoldDB" id="A0A1I6ZP47"/>
<keyword evidence="4" id="KW-0641">Proline biosynthesis</keyword>
<dbReference type="PIRSF" id="PIRSF000193">
    <property type="entry name" value="Pyrrol-5-carb_rd"/>
    <property type="match status" value="1"/>
</dbReference>
<dbReference type="Gene3D" id="1.10.3730.10">
    <property type="entry name" value="ProC C-terminal domain-like"/>
    <property type="match status" value="1"/>
</dbReference>
<reference evidence="9 10" key="1">
    <citation type="submission" date="2016-10" db="EMBL/GenBank/DDBJ databases">
        <authorList>
            <person name="de Groot N.N."/>
        </authorList>
    </citation>
    <scope>NUCLEOTIDE SEQUENCE [LARGE SCALE GENOMIC DNA]</scope>
    <source>
        <strain evidence="9 10">CGMCC 1.7005</strain>
    </source>
</reference>
<keyword evidence="2 4" id="KW-0521">NADP</keyword>
<evidence type="ECO:0000256" key="6">
    <source>
        <dbReference type="PIRSR" id="PIRSR000193-1"/>
    </source>
</evidence>
<dbReference type="Proteomes" id="UP000236454">
    <property type="component" value="Unassembled WGS sequence"/>
</dbReference>
<comment type="similarity">
    <text evidence="1 4">Belongs to the pyrroline-5-carboxylate reductase family.</text>
</comment>
<evidence type="ECO:0000256" key="5">
    <source>
        <dbReference type="NCBIfam" id="TIGR00112"/>
    </source>
</evidence>
<dbReference type="FunFam" id="1.10.3730.10:FF:000001">
    <property type="entry name" value="Pyrroline-5-carboxylate reductase"/>
    <property type="match status" value="1"/>
</dbReference>
<evidence type="ECO:0000256" key="1">
    <source>
        <dbReference type="ARBA" id="ARBA00005525"/>
    </source>
</evidence>